<protein>
    <submittedName>
        <fullName evidence="2">Hypothetical_protein</fullName>
    </submittedName>
</protein>
<dbReference type="AlphaFoldDB" id="A0AA86N6A8"/>
<name>A0AA86N6A8_9EUKA</name>
<dbReference type="EMBL" id="CAXDID020000289">
    <property type="protein sequence ID" value="CAL6071239.1"/>
    <property type="molecule type" value="Genomic_DNA"/>
</dbReference>
<proteinExistence type="predicted"/>
<keyword evidence="3" id="KW-1185">Reference proteome</keyword>
<evidence type="ECO:0000313" key="1">
    <source>
        <dbReference type="EMBL" id="CAI9913566.1"/>
    </source>
</evidence>
<reference evidence="2 3" key="2">
    <citation type="submission" date="2024-07" db="EMBL/GenBank/DDBJ databases">
        <authorList>
            <person name="Akdeniz Z."/>
        </authorList>
    </citation>
    <scope>NUCLEOTIDE SEQUENCE [LARGE SCALE GENOMIC DNA]</scope>
</reference>
<reference evidence="1" key="1">
    <citation type="submission" date="2023-06" db="EMBL/GenBank/DDBJ databases">
        <authorList>
            <person name="Kurt Z."/>
        </authorList>
    </citation>
    <scope>NUCLEOTIDE SEQUENCE</scope>
</reference>
<evidence type="ECO:0000313" key="2">
    <source>
        <dbReference type="EMBL" id="CAL6071239.1"/>
    </source>
</evidence>
<dbReference type="Proteomes" id="UP001642409">
    <property type="component" value="Unassembled WGS sequence"/>
</dbReference>
<organism evidence="1">
    <name type="scientific">Hexamita inflata</name>
    <dbReference type="NCBI Taxonomy" id="28002"/>
    <lineage>
        <taxon>Eukaryota</taxon>
        <taxon>Metamonada</taxon>
        <taxon>Diplomonadida</taxon>
        <taxon>Hexamitidae</taxon>
        <taxon>Hexamitinae</taxon>
        <taxon>Hexamita</taxon>
    </lineage>
</organism>
<accession>A0AA86N6A8</accession>
<dbReference type="EMBL" id="CATOUU010000026">
    <property type="protein sequence ID" value="CAI9913566.1"/>
    <property type="molecule type" value="Genomic_DNA"/>
</dbReference>
<comment type="caution">
    <text evidence="1">The sequence shown here is derived from an EMBL/GenBank/DDBJ whole genome shotgun (WGS) entry which is preliminary data.</text>
</comment>
<evidence type="ECO:0000313" key="3">
    <source>
        <dbReference type="Proteomes" id="UP001642409"/>
    </source>
</evidence>
<gene>
    <name evidence="1" type="ORF">HINF_LOCUS1211</name>
    <name evidence="2" type="ORF">HINF_LOCUS55051</name>
</gene>
<sequence>MYSKLDTLLTELQNALNISQQYNQIDNIIYQTMMLSDSHYKYLFYQISFNMNINIDTLRQMFQSLLFDYFQTKQSTFNTICFSKSDCANNINFPFQTQDNNTSNPDLIPKQQSANLYLNNIINVNNVNNTSKLLKQKYLKTSQFKSHFTSALKSTLSDLIQQVNQMNDQQLCAELLNHFKVQNQNKFWVKLHQIINDKTPTQLKEYFQKSFLKCMFEQLSKEDETVLRNLERKMKDKKPAEIAEIFMGMTQQKYFKRSIIMFIVNSRL</sequence>